<dbReference type="SUPFAM" id="SSF51197">
    <property type="entry name" value="Clavaminate synthase-like"/>
    <property type="match status" value="1"/>
</dbReference>
<dbReference type="AlphaFoldDB" id="A0A8C7XL82"/>
<dbReference type="Pfam" id="PF03171">
    <property type="entry name" value="2OG-FeII_Oxy"/>
    <property type="match status" value="1"/>
</dbReference>
<evidence type="ECO:0000313" key="3">
    <source>
        <dbReference type="Ensembl" id="ENSOSIP00000015268.1"/>
    </source>
</evidence>
<keyword evidence="1" id="KW-0408">Iron</keyword>
<keyword evidence="4" id="KW-1185">Reference proteome</keyword>
<dbReference type="InterPro" id="IPR050231">
    <property type="entry name" value="Iron_ascorbate_oxido_reductase"/>
</dbReference>
<dbReference type="Gene3D" id="2.60.120.330">
    <property type="entry name" value="B-lactam Antibiotic, Isopenicillin N Synthase, Chain"/>
    <property type="match status" value="1"/>
</dbReference>
<proteinExistence type="inferred from homology"/>
<feature type="domain" description="Fe2OG dioxygenase" evidence="2">
    <location>
        <begin position="197"/>
        <end position="302"/>
    </location>
</feature>
<dbReference type="GO" id="GO:0046872">
    <property type="term" value="F:metal ion binding"/>
    <property type="evidence" value="ECO:0007669"/>
    <property type="project" value="UniProtKB-KW"/>
</dbReference>
<name>A0A8C7XL82_9TELE</name>
<comment type="similarity">
    <text evidence="1">Belongs to the iron/ascorbate-dependent oxidoreductase family.</text>
</comment>
<keyword evidence="1" id="KW-0560">Oxidoreductase</keyword>
<dbReference type="Proteomes" id="UP000694383">
    <property type="component" value="Unplaced"/>
</dbReference>
<dbReference type="PROSITE" id="PS51471">
    <property type="entry name" value="FE2OG_OXY"/>
    <property type="match status" value="1"/>
</dbReference>
<dbReference type="FunFam" id="2.60.120.330:FF:000038">
    <property type="entry name" value="Si:dkey-10o6.2"/>
    <property type="match status" value="1"/>
</dbReference>
<reference evidence="3" key="1">
    <citation type="submission" date="2025-08" db="UniProtKB">
        <authorList>
            <consortium name="Ensembl"/>
        </authorList>
    </citation>
    <scope>IDENTIFICATION</scope>
</reference>
<evidence type="ECO:0000256" key="1">
    <source>
        <dbReference type="RuleBase" id="RU003682"/>
    </source>
</evidence>
<dbReference type="Pfam" id="PF14226">
    <property type="entry name" value="DIOX_N"/>
    <property type="match status" value="1"/>
</dbReference>
<dbReference type="InterPro" id="IPR005123">
    <property type="entry name" value="Oxoglu/Fe-dep_dioxygenase_dom"/>
</dbReference>
<protein>
    <submittedName>
        <fullName evidence="3">Si:dkey-10o6.2</fullName>
    </submittedName>
</protein>
<keyword evidence="1" id="KW-0479">Metal-binding</keyword>
<accession>A0A8C7XL82</accession>
<dbReference type="InterPro" id="IPR044861">
    <property type="entry name" value="IPNS-like_FE2OG_OXY"/>
</dbReference>
<organism evidence="3 4">
    <name type="scientific">Oryzias sinensis</name>
    <name type="common">Chinese medaka</name>
    <dbReference type="NCBI Taxonomy" id="183150"/>
    <lineage>
        <taxon>Eukaryota</taxon>
        <taxon>Metazoa</taxon>
        <taxon>Chordata</taxon>
        <taxon>Craniata</taxon>
        <taxon>Vertebrata</taxon>
        <taxon>Euteleostomi</taxon>
        <taxon>Actinopterygii</taxon>
        <taxon>Neopterygii</taxon>
        <taxon>Teleostei</taxon>
        <taxon>Neoteleostei</taxon>
        <taxon>Acanthomorphata</taxon>
        <taxon>Ovalentaria</taxon>
        <taxon>Atherinomorphae</taxon>
        <taxon>Beloniformes</taxon>
        <taxon>Adrianichthyidae</taxon>
        <taxon>Oryziinae</taxon>
        <taxon>Oryzias</taxon>
    </lineage>
</organism>
<dbReference type="PANTHER" id="PTHR47990">
    <property type="entry name" value="2-OXOGLUTARATE (2OG) AND FE(II)-DEPENDENT OXYGENASE SUPERFAMILY PROTEIN-RELATED"/>
    <property type="match status" value="1"/>
</dbReference>
<dbReference type="InterPro" id="IPR026992">
    <property type="entry name" value="DIOX_N"/>
</dbReference>
<reference evidence="3" key="2">
    <citation type="submission" date="2025-09" db="UniProtKB">
        <authorList>
            <consortium name="Ensembl"/>
        </authorList>
    </citation>
    <scope>IDENTIFICATION</scope>
</reference>
<evidence type="ECO:0000313" key="4">
    <source>
        <dbReference type="Proteomes" id="UP000694383"/>
    </source>
</evidence>
<dbReference type="GO" id="GO:0016491">
    <property type="term" value="F:oxidoreductase activity"/>
    <property type="evidence" value="ECO:0007669"/>
    <property type="project" value="UniProtKB-KW"/>
</dbReference>
<evidence type="ECO:0000259" key="2">
    <source>
        <dbReference type="PROSITE" id="PS51471"/>
    </source>
</evidence>
<dbReference type="GeneTree" id="ENSGT00530000064489"/>
<dbReference type="Ensembl" id="ENSOSIT00000016146.1">
    <property type="protein sequence ID" value="ENSOSIP00000015268.1"/>
    <property type="gene ID" value="ENSOSIG00000008552.1"/>
</dbReference>
<sequence>MTRRVATVNFLPSSYSVKLFLHSPCFCPKMNIPVVDFSSYSLEKEDVPDEQLHALVTELRAAFTEVGFVFLQNYGIAQELVDCAMETSKQFFLQPDEEKQPFSRGNFENCFNHGWVSMETESLNPSRPGDLKEAFNISSLDPEIKWPSKHFQEVHTSFFQLCKELSLRVLKVVALSLNLQPDVILSAHKFIGTSNKNGTTLRALYYPPLNSENAKEGQIRCGEHTDYGTFTLLFQGSEGLQVCGHSGEFFPAPNIPGAILLNIADLLQRWTSDQYISVCHRVLLPPVGDSCTRQSLAFFLHPDDEAVITCLDGSNKYPPITAEAHALKKLRDSYGKI</sequence>
<dbReference type="InterPro" id="IPR027443">
    <property type="entry name" value="IPNS-like_sf"/>
</dbReference>